<dbReference type="Pfam" id="PF08220">
    <property type="entry name" value="HTH_DeoR"/>
    <property type="match status" value="1"/>
</dbReference>
<evidence type="ECO:0000259" key="4">
    <source>
        <dbReference type="Pfam" id="PF08220"/>
    </source>
</evidence>
<dbReference type="AlphaFoldDB" id="A8AB72"/>
<keyword evidence="6" id="KW-1185">Reference proteome</keyword>
<dbReference type="InterPro" id="IPR036388">
    <property type="entry name" value="WH-like_DNA-bd_sf"/>
</dbReference>
<keyword evidence="1" id="KW-0805">Transcription regulation</keyword>
<reference evidence="5 6" key="1">
    <citation type="journal article" date="2008" name="Genome Biol.">
        <title>A genomic analysis of the archaeal system Ignicoccus hospitalis-Nanoarchaeum equitans.</title>
        <authorList>
            <person name="Podar M."/>
            <person name="Anderson I."/>
            <person name="Makarova K.S."/>
            <person name="Elkins J.G."/>
            <person name="Ivanova N."/>
            <person name="Wall M.A."/>
            <person name="Lykidis A."/>
            <person name="Mavromatis K."/>
            <person name="Sun H."/>
            <person name="Hudson M.E."/>
            <person name="Chen W."/>
            <person name="Deciu C."/>
            <person name="Hutchison D."/>
            <person name="Eads J.R."/>
            <person name="Anderson A."/>
            <person name="Fernandes F."/>
            <person name="Szeto E."/>
            <person name="Lapidus A."/>
            <person name="Kyrpides N.C."/>
            <person name="Saier M.H.Jr."/>
            <person name="Richardson P.M."/>
            <person name="Rachel R."/>
            <person name="Huber H."/>
            <person name="Eisen J.A."/>
            <person name="Koonin E.V."/>
            <person name="Keller M."/>
            <person name="Stetter K.O."/>
        </authorList>
    </citation>
    <scope>NUCLEOTIDE SEQUENCE [LARGE SCALE GENOMIC DNA]</scope>
    <source>
        <strain evidence="6">KIN4/I / DSM 18386 / JCM 14125</strain>
    </source>
</reference>
<protein>
    <recommendedName>
        <fullName evidence="4">HTH deoR-type domain-containing protein</fullName>
    </recommendedName>
</protein>
<dbReference type="SUPFAM" id="SSF46785">
    <property type="entry name" value="Winged helix' DNA-binding domain"/>
    <property type="match status" value="1"/>
</dbReference>
<proteinExistence type="predicted"/>
<dbReference type="STRING" id="453591.Igni_0995"/>
<organism evidence="5 6">
    <name type="scientific">Ignicoccus hospitalis (strain KIN4/I / DSM 18386 / JCM 14125)</name>
    <dbReference type="NCBI Taxonomy" id="453591"/>
    <lineage>
        <taxon>Archaea</taxon>
        <taxon>Thermoproteota</taxon>
        <taxon>Thermoprotei</taxon>
        <taxon>Desulfurococcales</taxon>
        <taxon>Desulfurococcaceae</taxon>
        <taxon>Ignicoccus</taxon>
    </lineage>
</organism>
<dbReference type="KEGG" id="iho:Igni_0995"/>
<evidence type="ECO:0000256" key="1">
    <source>
        <dbReference type="ARBA" id="ARBA00023015"/>
    </source>
</evidence>
<sequence length="255" mass="30072">MQRTMVFPFRKKKERRLKDKYFERLYEAFEWGERLAKYVHSLEREREELAEEYREARRKGDFEKAKLLEQNIEDINNKIMKLKKLLKIIETERKRLEREGEYVDAIASMSKIESALRSNLWLLSEALRPQAELVLNRMEETLSTSRKAALPDVDTDFIYKNYVNEENPRVSGVAEEAVPEPSPVLLVDGMVAKYDFEEVVEKVYKVIETYVKFGYSNKLSVRKIAQHVGVSEQEVRKALSELEKRGKIKIRRSSS</sequence>
<evidence type="ECO:0000256" key="3">
    <source>
        <dbReference type="SAM" id="Coils"/>
    </source>
</evidence>
<dbReference type="InterPro" id="IPR001034">
    <property type="entry name" value="DeoR_HTH"/>
</dbReference>
<evidence type="ECO:0000313" key="5">
    <source>
        <dbReference type="EMBL" id="ABU82174.1"/>
    </source>
</evidence>
<accession>A8AB72</accession>
<dbReference type="Gene3D" id="1.10.10.10">
    <property type="entry name" value="Winged helix-like DNA-binding domain superfamily/Winged helix DNA-binding domain"/>
    <property type="match status" value="1"/>
</dbReference>
<evidence type="ECO:0000256" key="2">
    <source>
        <dbReference type="ARBA" id="ARBA00023163"/>
    </source>
</evidence>
<gene>
    <name evidence="5" type="ordered locus">Igni_0995</name>
</gene>
<dbReference type="eggNOG" id="arCOG00453">
    <property type="taxonomic scope" value="Archaea"/>
</dbReference>
<evidence type="ECO:0000313" key="6">
    <source>
        <dbReference type="Proteomes" id="UP000000262"/>
    </source>
</evidence>
<dbReference type="Proteomes" id="UP000000262">
    <property type="component" value="Chromosome"/>
</dbReference>
<keyword evidence="3" id="KW-0175">Coiled coil</keyword>
<feature type="domain" description="HTH deoR-type" evidence="4">
    <location>
        <begin position="216"/>
        <end position="249"/>
    </location>
</feature>
<keyword evidence="2" id="KW-0804">Transcription</keyword>
<name>A8AB72_IGNH4</name>
<feature type="coiled-coil region" evidence="3">
    <location>
        <begin position="32"/>
        <end position="99"/>
    </location>
</feature>
<dbReference type="EMBL" id="CP000816">
    <property type="protein sequence ID" value="ABU82174.1"/>
    <property type="molecule type" value="Genomic_DNA"/>
</dbReference>
<dbReference type="HOGENOM" id="CLU_1088234_0_0_2"/>
<dbReference type="InterPro" id="IPR036390">
    <property type="entry name" value="WH_DNA-bd_sf"/>
</dbReference>
<dbReference type="GO" id="GO:0003700">
    <property type="term" value="F:DNA-binding transcription factor activity"/>
    <property type="evidence" value="ECO:0007669"/>
    <property type="project" value="InterPro"/>
</dbReference>
<dbReference type="SMR" id="A8AB72"/>